<keyword evidence="6" id="KW-0547">Nucleotide-binding</keyword>
<dbReference type="GO" id="GO:0005886">
    <property type="term" value="C:plasma membrane"/>
    <property type="evidence" value="ECO:0007669"/>
    <property type="project" value="UniProtKB-SubCell"/>
</dbReference>
<keyword evidence="11 12" id="KW-0472">Membrane</keyword>
<evidence type="ECO:0000259" key="13">
    <source>
        <dbReference type="PROSITE" id="PS50885"/>
    </source>
</evidence>
<feature type="domain" description="HAMP" evidence="13">
    <location>
        <begin position="316"/>
        <end position="373"/>
    </location>
</feature>
<dbReference type="PANTHER" id="PTHR34220:SF11">
    <property type="entry name" value="SENSOR PROTEIN KINASE HPTS"/>
    <property type="match status" value="1"/>
</dbReference>
<evidence type="ECO:0000256" key="8">
    <source>
        <dbReference type="ARBA" id="ARBA00022840"/>
    </source>
</evidence>
<evidence type="ECO:0000256" key="1">
    <source>
        <dbReference type="ARBA" id="ARBA00004651"/>
    </source>
</evidence>
<dbReference type="Pfam" id="PF06580">
    <property type="entry name" value="His_kinase"/>
    <property type="match status" value="1"/>
</dbReference>
<evidence type="ECO:0000256" key="6">
    <source>
        <dbReference type="ARBA" id="ARBA00022741"/>
    </source>
</evidence>
<dbReference type="Gene3D" id="3.30.450.20">
    <property type="entry name" value="PAS domain"/>
    <property type="match status" value="1"/>
</dbReference>
<evidence type="ECO:0000256" key="9">
    <source>
        <dbReference type="ARBA" id="ARBA00022989"/>
    </source>
</evidence>
<keyword evidence="9 12" id="KW-1133">Transmembrane helix</keyword>
<keyword evidence="7 14" id="KW-0418">Kinase</keyword>
<evidence type="ECO:0000256" key="11">
    <source>
        <dbReference type="ARBA" id="ARBA00023136"/>
    </source>
</evidence>
<evidence type="ECO:0000256" key="12">
    <source>
        <dbReference type="SAM" id="Phobius"/>
    </source>
</evidence>
<dbReference type="GO" id="GO:0005524">
    <property type="term" value="F:ATP binding"/>
    <property type="evidence" value="ECO:0007669"/>
    <property type="project" value="UniProtKB-KW"/>
</dbReference>
<accession>A0A1I4HXZ0</accession>
<protein>
    <submittedName>
        <fullName evidence="14">Two-component system, sensor histidine kinase YesM</fullName>
    </submittedName>
</protein>
<keyword evidence="10" id="KW-0902">Two-component regulatory system</keyword>
<evidence type="ECO:0000256" key="4">
    <source>
        <dbReference type="ARBA" id="ARBA00022679"/>
    </source>
</evidence>
<dbReference type="InterPro" id="IPR036890">
    <property type="entry name" value="HATPase_C_sf"/>
</dbReference>
<dbReference type="Pfam" id="PF02518">
    <property type="entry name" value="HATPase_c"/>
    <property type="match status" value="1"/>
</dbReference>
<keyword evidence="8" id="KW-0067">ATP-binding</keyword>
<evidence type="ECO:0000256" key="2">
    <source>
        <dbReference type="ARBA" id="ARBA00022475"/>
    </source>
</evidence>
<dbReference type="PROSITE" id="PS50885">
    <property type="entry name" value="HAMP"/>
    <property type="match status" value="1"/>
</dbReference>
<dbReference type="Proteomes" id="UP000198565">
    <property type="component" value="Unassembled WGS sequence"/>
</dbReference>
<dbReference type="AlphaFoldDB" id="A0A1I4HXZ0"/>
<dbReference type="STRING" id="334253.SAMN04487943_101687"/>
<dbReference type="EMBL" id="FOTR01000001">
    <property type="protein sequence ID" value="SFL46481.1"/>
    <property type="molecule type" value="Genomic_DNA"/>
</dbReference>
<dbReference type="InterPro" id="IPR003594">
    <property type="entry name" value="HATPase_dom"/>
</dbReference>
<proteinExistence type="predicted"/>
<keyword evidence="2" id="KW-1003">Cell membrane</keyword>
<keyword evidence="15" id="KW-1185">Reference proteome</keyword>
<evidence type="ECO:0000256" key="10">
    <source>
        <dbReference type="ARBA" id="ARBA00023012"/>
    </source>
</evidence>
<dbReference type="Gene3D" id="6.10.340.10">
    <property type="match status" value="1"/>
</dbReference>
<dbReference type="RefSeq" id="WP_091481089.1">
    <property type="nucleotide sequence ID" value="NZ_FOTR01000001.1"/>
</dbReference>
<evidence type="ECO:0000256" key="5">
    <source>
        <dbReference type="ARBA" id="ARBA00022692"/>
    </source>
</evidence>
<dbReference type="GO" id="GO:0000155">
    <property type="term" value="F:phosphorelay sensor kinase activity"/>
    <property type="evidence" value="ECO:0007669"/>
    <property type="project" value="InterPro"/>
</dbReference>
<sequence>MFFSLRNKLFLVFSCLLTIPFLVLSLVIPSLFTIYIKDQTQELTVEIMDQFSLYIDSITKQAEDVGQQVLVNPITQEWLQLETKQKDDDTLNIARLLVRNELNALLSSMMVNNSNNISVSIFTHDGEGIWGDYADIENNTWYSEFENHNKTYTRSHIDPNQQSAVMRDLHINSHLIPLVDMNSFGDSGVIKVNFSTELIENALDKIKIGEQGNTFIVNEQGANVLTGEIKTPQEIVTDSLEEMKDRQNEQGLLEIEGDNEKYLLFYQHLSVGDWILMSEVTEADLFAHPYQIQKSMLLLSFGVFLITIIASFVFSSSITNPLRELTKAMNYLEKGDFNSAKQIMPTIKSENNEVRYVLRVFAHTLEQLKSLIDNEYKANIRRRNAEYKALLLQINPHFLNNTLEIMGGMAAQGKNKDVMNVSVYLGKMLRYSLDTKSNTVTLGEEIQYIRNYATILQLRYEDALHISIDEDPECKNLPIIKFIIQPLVENAVKYSFIAKNHAKVYIKTSYQSNHLTIVIEDDGIGMSEEVIYHLIDNDDNNTKSSTLESSGNSIGLKNVLDRLQLYYGEQFSYQIDSEINKGTRITLGINYEGREMNEESHNC</sequence>
<keyword evidence="3" id="KW-0597">Phosphoprotein</keyword>
<evidence type="ECO:0000313" key="14">
    <source>
        <dbReference type="EMBL" id="SFL46481.1"/>
    </source>
</evidence>
<dbReference type="InterPro" id="IPR010559">
    <property type="entry name" value="Sig_transdc_His_kin_internal"/>
</dbReference>
<evidence type="ECO:0000256" key="3">
    <source>
        <dbReference type="ARBA" id="ARBA00022553"/>
    </source>
</evidence>
<evidence type="ECO:0000256" key="7">
    <source>
        <dbReference type="ARBA" id="ARBA00022777"/>
    </source>
</evidence>
<organism evidence="14 15">
    <name type="scientific">Gracilibacillus orientalis</name>
    <dbReference type="NCBI Taxonomy" id="334253"/>
    <lineage>
        <taxon>Bacteria</taxon>
        <taxon>Bacillati</taxon>
        <taxon>Bacillota</taxon>
        <taxon>Bacilli</taxon>
        <taxon>Bacillales</taxon>
        <taxon>Bacillaceae</taxon>
        <taxon>Gracilibacillus</taxon>
    </lineage>
</organism>
<keyword evidence="5 12" id="KW-0812">Transmembrane</keyword>
<name>A0A1I4HXZ0_9BACI</name>
<dbReference type="InterPro" id="IPR003660">
    <property type="entry name" value="HAMP_dom"/>
</dbReference>
<reference evidence="15" key="1">
    <citation type="submission" date="2016-10" db="EMBL/GenBank/DDBJ databases">
        <authorList>
            <person name="Varghese N."/>
            <person name="Submissions S."/>
        </authorList>
    </citation>
    <scope>NUCLEOTIDE SEQUENCE [LARGE SCALE GENOMIC DNA]</scope>
    <source>
        <strain evidence="15">CGMCC 1.4250</strain>
    </source>
</reference>
<dbReference type="SUPFAM" id="SSF55874">
    <property type="entry name" value="ATPase domain of HSP90 chaperone/DNA topoisomerase II/histidine kinase"/>
    <property type="match status" value="1"/>
</dbReference>
<evidence type="ECO:0000313" key="15">
    <source>
        <dbReference type="Proteomes" id="UP000198565"/>
    </source>
</evidence>
<dbReference type="PANTHER" id="PTHR34220">
    <property type="entry name" value="SENSOR HISTIDINE KINASE YPDA"/>
    <property type="match status" value="1"/>
</dbReference>
<comment type="subcellular location">
    <subcellularLocation>
        <location evidence="1">Cell membrane</location>
        <topology evidence="1">Multi-pass membrane protein</topology>
    </subcellularLocation>
</comment>
<dbReference type="InterPro" id="IPR050640">
    <property type="entry name" value="Bact_2-comp_sensor_kinase"/>
</dbReference>
<gene>
    <name evidence="14" type="ORF">SAMN04487943_101687</name>
</gene>
<dbReference type="Gene3D" id="3.30.565.10">
    <property type="entry name" value="Histidine kinase-like ATPase, C-terminal domain"/>
    <property type="match status" value="1"/>
</dbReference>
<dbReference type="OrthoDB" id="9776552at2"/>
<feature type="transmembrane region" description="Helical" evidence="12">
    <location>
        <begin position="296"/>
        <end position="314"/>
    </location>
</feature>
<keyword evidence="4" id="KW-0808">Transferase</keyword>